<name>A0A562JB83_9FIRM</name>
<proteinExistence type="predicted"/>
<evidence type="ECO:0000313" key="2">
    <source>
        <dbReference type="EMBL" id="TWH80496.1"/>
    </source>
</evidence>
<dbReference type="RefSeq" id="WP_145082419.1">
    <property type="nucleotide sequence ID" value="NZ_JAYFNS010000052.1"/>
</dbReference>
<protein>
    <recommendedName>
        <fullName evidence="1">DUF2087 domain-containing protein</fullName>
    </recommendedName>
</protein>
<reference evidence="2 3" key="1">
    <citation type="submission" date="2019-07" db="EMBL/GenBank/DDBJ databases">
        <title>Genomic Encyclopedia of Type Strains, Phase I: the one thousand microbial genomes (KMG-I) project.</title>
        <authorList>
            <person name="Kyrpides N."/>
        </authorList>
    </citation>
    <scope>NUCLEOTIDE SEQUENCE [LARGE SCALE GENOMIC DNA]</scope>
    <source>
        <strain evidence="2 3">DSM 13558</strain>
    </source>
</reference>
<accession>A0A562JB83</accession>
<sequence length="89" mass="10498">MQKSTNILQFLNDEGKIKVLPSPNRTKIPVLTYLAGKFEKGKKYSEKEVNHIINENHTFNDYFILRRLLVDYNLLIRTPDGGKYWVNEK</sequence>
<keyword evidence="3" id="KW-1185">Reference proteome</keyword>
<dbReference type="Proteomes" id="UP000315343">
    <property type="component" value="Unassembled WGS sequence"/>
</dbReference>
<comment type="caution">
    <text evidence="2">The sequence shown here is derived from an EMBL/GenBank/DDBJ whole genome shotgun (WGS) entry which is preliminary data.</text>
</comment>
<evidence type="ECO:0000313" key="3">
    <source>
        <dbReference type="Proteomes" id="UP000315343"/>
    </source>
</evidence>
<feature type="domain" description="DUF2087" evidence="1">
    <location>
        <begin position="17"/>
        <end position="86"/>
    </location>
</feature>
<dbReference type="InterPro" id="IPR018656">
    <property type="entry name" value="DUF2087"/>
</dbReference>
<evidence type="ECO:0000259" key="1">
    <source>
        <dbReference type="Pfam" id="PF09860"/>
    </source>
</evidence>
<dbReference type="EMBL" id="VLKH01000004">
    <property type="protein sequence ID" value="TWH80496.1"/>
    <property type="molecule type" value="Genomic_DNA"/>
</dbReference>
<gene>
    <name evidence="2" type="ORF">LY60_01758</name>
</gene>
<dbReference type="AlphaFoldDB" id="A0A562JB83"/>
<dbReference type="Pfam" id="PF09860">
    <property type="entry name" value="DUF2087"/>
    <property type="match status" value="1"/>
</dbReference>
<organism evidence="2 3">
    <name type="scientific">Sedimentibacter saalensis</name>
    <dbReference type="NCBI Taxonomy" id="130788"/>
    <lineage>
        <taxon>Bacteria</taxon>
        <taxon>Bacillati</taxon>
        <taxon>Bacillota</taxon>
        <taxon>Tissierellia</taxon>
        <taxon>Sedimentibacter</taxon>
    </lineage>
</organism>
<dbReference type="OrthoDB" id="9789954at2"/>